<proteinExistence type="inferred from homology"/>
<evidence type="ECO:0000256" key="1">
    <source>
        <dbReference type="ARBA" id="ARBA00004141"/>
    </source>
</evidence>
<evidence type="ECO:0000256" key="9">
    <source>
        <dbReference type="SAM" id="Phobius"/>
    </source>
</evidence>
<feature type="transmembrane region" description="Helical" evidence="9">
    <location>
        <begin position="142"/>
        <end position="160"/>
    </location>
</feature>
<keyword evidence="12" id="KW-1185">Reference proteome</keyword>
<dbReference type="GO" id="GO:0016020">
    <property type="term" value="C:membrane"/>
    <property type="evidence" value="ECO:0007669"/>
    <property type="project" value="UniProtKB-SubCell"/>
</dbReference>
<feature type="domain" description="Major facilitator superfamily (MFS) profile" evidence="10">
    <location>
        <begin position="20"/>
        <end position="482"/>
    </location>
</feature>
<reference evidence="11" key="1">
    <citation type="journal article" date="2023" name="Mol. Phylogenet. Evol.">
        <title>Genome-scale phylogeny and comparative genomics of the fungal order Sordariales.</title>
        <authorList>
            <person name="Hensen N."/>
            <person name="Bonometti L."/>
            <person name="Westerberg I."/>
            <person name="Brannstrom I.O."/>
            <person name="Guillou S."/>
            <person name="Cros-Aarteil S."/>
            <person name="Calhoun S."/>
            <person name="Haridas S."/>
            <person name="Kuo A."/>
            <person name="Mondo S."/>
            <person name="Pangilinan J."/>
            <person name="Riley R."/>
            <person name="LaButti K."/>
            <person name="Andreopoulos B."/>
            <person name="Lipzen A."/>
            <person name="Chen C."/>
            <person name="Yan M."/>
            <person name="Daum C."/>
            <person name="Ng V."/>
            <person name="Clum A."/>
            <person name="Steindorff A."/>
            <person name="Ohm R.A."/>
            <person name="Martin F."/>
            <person name="Silar P."/>
            <person name="Natvig D.O."/>
            <person name="Lalanne C."/>
            <person name="Gautier V."/>
            <person name="Ament-Velasquez S.L."/>
            <person name="Kruys A."/>
            <person name="Hutchinson M.I."/>
            <person name="Powell A.J."/>
            <person name="Barry K."/>
            <person name="Miller A.N."/>
            <person name="Grigoriev I.V."/>
            <person name="Debuchy R."/>
            <person name="Gladieux P."/>
            <person name="Hiltunen Thoren M."/>
            <person name="Johannesson H."/>
        </authorList>
    </citation>
    <scope>NUCLEOTIDE SEQUENCE</scope>
    <source>
        <strain evidence="11">PSN293</strain>
    </source>
</reference>
<keyword evidence="3 7" id="KW-0813">Transport</keyword>
<feature type="transmembrane region" description="Helical" evidence="9">
    <location>
        <begin position="461"/>
        <end position="478"/>
    </location>
</feature>
<protein>
    <submittedName>
        <fullName evidence="11">General substrate transporter</fullName>
    </submittedName>
</protein>
<evidence type="ECO:0000256" key="2">
    <source>
        <dbReference type="ARBA" id="ARBA00010992"/>
    </source>
</evidence>
<evidence type="ECO:0000256" key="4">
    <source>
        <dbReference type="ARBA" id="ARBA00022692"/>
    </source>
</evidence>
<dbReference type="PANTHER" id="PTHR48022">
    <property type="entry name" value="PLASTIDIC GLUCOSE TRANSPORTER 4"/>
    <property type="match status" value="1"/>
</dbReference>
<feature type="transmembrane region" description="Helical" evidence="9">
    <location>
        <begin position="294"/>
        <end position="312"/>
    </location>
</feature>
<dbReference type="InterPro" id="IPR050360">
    <property type="entry name" value="MFS_Sugar_Transporters"/>
</dbReference>
<dbReference type="PROSITE" id="PS50850">
    <property type="entry name" value="MFS"/>
    <property type="match status" value="1"/>
</dbReference>
<feature type="transmembrane region" description="Helical" evidence="9">
    <location>
        <begin position="388"/>
        <end position="409"/>
    </location>
</feature>
<dbReference type="InterPro" id="IPR003663">
    <property type="entry name" value="Sugar/inositol_transpt"/>
</dbReference>
<dbReference type="NCBIfam" id="TIGR00879">
    <property type="entry name" value="SP"/>
    <property type="match status" value="1"/>
</dbReference>
<sequence length="548" mass="60408">MAISTQRNTHLLANYKCILICAAMALASCQYGFDSAAIAGFQAMPGFLRVFGYYDPNLSPSLSSSSSHNKGGTGGWAIETRTQQLISSTLNIGTILGVCLTGLFARYFGRRPGIWTACVISFSACGIQIGTTSVGALCVGRILLGTSNAFFFTFCNVYSVESTPAHLRAVISSLFSIWVSFGSLLGAIVNETTAGMVESRLSYQIPLATLYAIPGTLCILVLFVPESPRWLLVKNRVEKAEESLRRLRGETLKEEFLVEEFVEMQKGIEEEKEVAAEGAAFWDMFRGSNLRRTIITLGVVVSHSSSGLWLFIAYSTYFFQQAGIKDSFQMSILFQLAAILGTAMGMYLMYKHMGRRSMMLTGSVLSGLCMMGSALADTIKPKSVESSKAVAGFSIAYIFLSMGFSNGLSWPLSAEIPSSRLRVLTLSFATGVNYFCAWLISYCSPYFINPKSLNWGGRYCWIWAASNAITFVFFYLMLPEIKGRSLEEIDELFHKGISVRDFPKYECESSTRAHEVAVHEVKGAERTRVESSEGEKSPEVEPRSQREV</sequence>
<evidence type="ECO:0000313" key="12">
    <source>
        <dbReference type="Proteomes" id="UP001301769"/>
    </source>
</evidence>
<comment type="caution">
    <text evidence="11">The sequence shown here is derived from an EMBL/GenBank/DDBJ whole genome shotgun (WGS) entry which is preliminary data.</text>
</comment>
<feature type="transmembrane region" description="Helical" evidence="9">
    <location>
        <begin position="167"/>
        <end position="189"/>
    </location>
</feature>
<dbReference type="Gene3D" id="1.20.1250.20">
    <property type="entry name" value="MFS general substrate transporter like domains"/>
    <property type="match status" value="1"/>
</dbReference>
<evidence type="ECO:0000256" key="3">
    <source>
        <dbReference type="ARBA" id="ARBA00022448"/>
    </source>
</evidence>
<feature type="transmembrane region" description="Helical" evidence="9">
    <location>
        <begin position="12"/>
        <end position="33"/>
    </location>
</feature>
<dbReference type="Proteomes" id="UP001301769">
    <property type="component" value="Unassembled WGS sequence"/>
</dbReference>
<dbReference type="Pfam" id="PF00083">
    <property type="entry name" value="Sugar_tr"/>
    <property type="match status" value="1"/>
</dbReference>
<dbReference type="InterPro" id="IPR036259">
    <property type="entry name" value="MFS_trans_sf"/>
</dbReference>
<evidence type="ECO:0000313" key="11">
    <source>
        <dbReference type="EMBL" id="KAK4211032.1"/>
    </source>
</evidence>
<dbReference type="SUPFAM" id="SSF103473">
    <property type="entry name" value="MFS general substrate transporter"/>
    <property type="match status" value="1"/>
</dbReference>
<dbReference type="PROSITE" id="PS51257">
    <property type="entry name" value="PROKAR_LIPOPROTEIN"/>
    <property type="match status" value="1"/>
</dbReference>
<dbReference type="GO" id="GO:0005351">
    <property type="term" value="F:carbohydrate:proton symporter activity"/>
    <property type="evidence" value="ECO:0007669"/>
    <property type="project" value="TreeGrafter"/>
</dbReference>
<keyword evidence="5 9" id="KW-1133">Transmembrane helix</keyword>
<feature type="transmembrane region" description="Helical" evidence="9">
    <location>
        <begin position="201"/>
        <end position="224"/>
    </location>
</feature>
<keyword evidence="4 9" id="KW-0812">Transmembrane</keyword>
<feature type="transmembrane region" description="Helical" evidence="9">
    <location>
        <begin position="112"/>
        <end position="130"/>
    </location>
</feature>
<evidence type="ECO:0000259" key="10">
    <source>
        <dbReference type="PROSITE" id="PS50850"/>
    </source>
</evidence>
<name>A0AAN6Y7T4_9PEZI</name>
<dbReference type="AlphaFoldDB" id="A0AAN6Y7T4"/>
<comment type="similarity">
    <text evidence="2 7">Belongs to the major facilitator superfamily. Sugar transporter (TC 2.A.1.1) family.</text>
</comment>
<reference evidence="11" key="2">
    <citation type="submission" date="2023-05" db="EMBL/GenBank/DDBJ databases">
        <authorList>
            <consortium name="Lawrence Berkeley National Laboratory"/>
            <person name="Steindorff A."/>
            <person name="Hensen N."/>
            <person name="Bonometti L."/>
            <person name="Westerberg I."/>
            <person name="Brannstrom I.O."/>
            <person name="Guillou S."/>
            <person name="Cros-Aarteil S."/>
            <person name="Calhoun S."/>
            <person name="Haridas S."/>
            <person name="Kuo A."/>
            <person name="Mondo S."/>
            <person name="Pangilinan J."/>
            <person name="Riley R."/>
            <person name="Labutti K."/>
            <person name="Andreopoulos B."/>
            <person name="Lipzen A."/>
            <person name="Chen C."/>
            <person name="Yanf M."/>
            <person name="Daum C."/>
            <person name="Ng V."/>
            <person name="Clum A."/>
            <person name="Ohm R."/>
            <person name="Martin F."/>
            <person name="Silar P."/>
            <person name="Natvig D."/>
            <person name="Lalanne C."/>
            <person name="Gautier V."/>
            <person name="Ament-Velasquez S.L."/>
            <person name="Kruys A."/>
            <person name="Hutchinson M.I."/>
            <person name="Powell A.J."/>
            <person name="Barry K."/>
            <person name="Miller A.N."/>
            <person name="Grigoriev I.V."/>
            <person name="Debuchy R."/>
            <person name="Gladieux P."/>
            <person name="Thoren M.H."/>
            <person name="Johannesson H."/>
        </authorList>
    </citation>
    <scope>NUCLEOTIDE SEQUENCE</scope>
    <source>
        <strain evidence="11">PSN293</strain>
    </source>
</reference>
<dbReference type="FunFam" id="1.20.1250.20:FF:000078">
    <property type="entry name" value="MFS maltose transporter, putative"/>
    <property type="match status" value="1"/>
</dbReference>
<dbReference type="InterPro" id="IPR020846">
    <property type="entry name" value="MFS_dom"/>
</dbReference>
<evidence type="ECO:0000256" key="6">
    <source>
        <dbReference type="ARBA" id="ARBA00023136"/>
    </source>
</evidence>
<keyword evidence="6 9" id="KW-0472">Membrane</keyword>
<feature type="transmembrane region" description="Helical" evidence="9">
    <location>
        <begin position="421"/>
        <end position="441"/>
    </location>
</feature>
<feature type="region of interest" description="Disordered" evidence="8">
    <location>
        <begin position="521"/>
        <end position="548"/>
    </location>
</feature>
<dbReference type="PANTHER" id="PTHR48022:SF10">
    <property type="entry name" value="MAJOR FACILITATOR SUPERFAMILY (MFS) PROFILE DOMAIN-CONTAINING PROTEIN"/>
    <property type="match status" value="1"/>
</dbReference>
<dbReference type="InterPro" id="IPR005828">
    <property type="entry name" value="MFS_sugar_transport-like"/>
</dbReference>
<evidence type="ECO:0000256" key="8">
    <source>
        <dbReference type="SAM" id="MobiDB-lite"/>
    </source>
</evidence>
<feature type="transmembrane region" description="Helical" evidence="9">
    <location>
        <begin position="332"/>
        <end position="350"/>
    </location>
</feature>
<accession>A0AAN6Y7T4</accession>
<gene>
    <name evidence="11" type="ORF">QBC37DRAFT_21778</name>
</gene>
<dbReference type="EMBL" id="MU858159">
    <property type="protein sequence ID" value="KAK4211032.1"/>
    <property type="molecule type" value="Genomic_DNA"/>
</dbReference>
<comment type="subcellular location">
    <subcellularLocation>
        <location evidence="1">Membrane</location>
        <topology evidence="1">Multi-pass membrane protein</topology>
    </subcellularLocation>
</comment>
<evidence type="ECO:0000256" key="7">
    <source>
        <dbReference type="RuleBase" id="RU003346"/>
    </source>
</evidence>
<evidence type="ECO:0000256" key="5">
    <source>
        <dbReference type="ARBA" id="ARBA00022989"/>
    </source>
</evidence>
<feature type="transmembrane region" description="Helical" evidence="9">
    <location>
        <begin position="85"/>
        <end position="105"/>
    </location>
</feature>
<organism evidence="11 12">
    <name type="scientific">Rhypophila decipiens</name>
    <dbReference type="NCBI Taxonomy" id="261697"/>
    <lineage>
        <taxon>Eukaryota</taxon>
        <taxon>Fungi</taxon>
        <taxon>Dikarya</taxon>
        <taxon>Ascomycota</taxon>
        <taxon>Pezizomycotina</taxon>
        <taxon>Sordariomycetes</taxon>
        <taxon>Sordariomycetidae</taxon>
        <taxon>Sordariales</taxon>
        <taxon>Naviculisporaceae</taxon>
        <taxon>Rhypophila</taxon>
    </lineage>
</organism>